<evidence type="ECO:0000313" key="9">
    <source>
        <dbReference type="Proteomes" id="UP000053283"/>
    </source>
</evidence>
<comment type="subcellular location">
    <subcellularLocation>
        <location evidence="1">Membrane</location>
    </subcellularLocation>
</comment>
<evidence type="ECO:0000256" key="4">
    <source>
        <dbReference type="ARBA" id="ARBA00022889"/>
    </source>
</evidence>
<dbReference type="AlphaFoldDB" id="A0A091VB17"/>
<evidence type="ECO:0000256" key="6">
    <source>
        <dbReference type="ARBA" id="ARBA00023180"/>
    </source>
</evidence>
<keyword evidence="7" id="KW-1133">Transmembrane helix</keyword>
<dbReference type="GO" id="GO:0007160">
    <property type="term" value="P:cell-matrix adhesion"/>
    <property type="evidence" value="ECO:0007669"/>
    <property type="project" value="TreeGrafter"/>
</dbReference>
<proteinExistence type="inferred from homology"/>
<dbReference type="InterPro" id="IPR010335">
    <property type="entry name" value="Mesothelin"/>
</dbReference>
<keyword evidence="9" id="KW-1185">Reference proteome</keyword>
<feature type="non-terminal residue" evidence="8">
    <location>
        <position position="1"/>
    </location>
</feature>
<feature type="transmembrane region" description="Helical" evidence="7">
    <location>
        <begin position="536"/>
        <end position="559"/>
    </location>
</feature>
<dbReference type="GO" id="GO:0009986">
    <property type="term" value="C:cell surface"/>
    <property type="evidence" value="ECO:0007669"/>
    <property type="project" value="TreeGrafter"/>
</dbReference>
<keyword evidence="4" id="KW-0130">Cell adhesion</keyword>
<gene>
    <name evidence="8" type="ORF">Y956_00663</name>
</gene>
<organism evidence="8 9">
    <name type="scientific">Nipponia nippon</name>
    <name type="common">Crested ibis</name>
    <name type="synonym">Ibis nippon</name>
    <dbReference type="NCBI Taxonomy" id="128390"/>
    <lineage>
        <taxon>Eukaryota</taxon>
        <taxon>Metazoa</taxon>
        <taxon>Chordata</taxon>
        <taxon>Craniata</taxon>
        <taxon>Vertebrata</taxon>
        <taxon>Euteleostomi</taxon>
        <taxon>Archelosauria</taxon>
        <taxon>Archosauria</taxon>
        <taxon>Dinosauria</taxon>
        <taxon>Saurischia</taxon>
        <taxon>Theropoda</taxon>
        <taxon>Coelurosauria</taxon>
        <taxon>Aves</taxon>
        <taxon>Neognathae</taxon>
        <taxon>Neoaves</taxon>
        <taxon>Aequornithes</taxon>
        <taxon>Pelecaniformes</taxon>
        <taxon>Threskiornithidae</taxon>
        <taxon>Nipponia</taxon>
    </lineage>
</organism>
<evidence type="ECO:0000256" key="2">
    <source>
        <dbReference type="ARBA" id="ARBA00011016"/>
    </source>
</evidence>
<dbReference type="STRING" id="128390.A0A091VB17"/>
<evidence type="ECO:0000256" key="5">
    <source>
        <dbReference type="ARBA" id="ARBA00023136"/>
    </source>
</evidence>
<evidence type="ECO:0000256" key="7">
    <source>
        <dbReference type="SAM" id="Phobius"/>
    </source>
</evidence>
<evidence type="ECO:0000313" key="8">
    <source>
        <dbReference type="EMBL" id="KFQ99924.1"/>
    </source>
</evidence>
<dbReference type="Gene3D" id="1.20.970.40">
    <property type="match status" value="1"/>
</dbReference>
<accession>A0A091VB17</accession>
<evidence type="ECO:0000256" key="1">
    <source>
        <dbReference type="ARBA" id="ARBA00004370"/>
    </source>
</evidence>
<comment type="similarity">
    <text evidence="2">Belongs to the mesothelin family.</text>
</comment>
<dbReference type="Proteomes" id="UP000053283">
    <property type="component" value="Unassembled WGS sequence"/>
</dbReference>
<protein>
    <submittedName>
        <fullName evidence="8">Mesothelin</fullName>
    </submittedName>
</protein>
<keyword evidence="5 7" id="KW-0472">Membrane</keyword>
<keyword evidence="3" id="KW-0732">Signal</keyword>
<feature type="non-terminal residue" evidence="8">
    <location>
        <position position="560"/>
    </location>
</feature>
<dbReference type="InterPro" id="IPR026664">
    <property type="entry name" value="Stereocilin-rel"/>
</dbReference>
<reference evidence="8 9" key="1">
    <citation type="submission" date="2014-04" db="EMBL/GenBank/DDBJ databases">
        <title>Genome evolution of avian class.</title>
        <authorList>
            <person name="Zhang G."/>
            <person name="Li C."/>
        </authorList>
    </citation>
    <scope>NUCLEOTIDE SEQUENCE [LARGE SCALE GENOMIC DNA]</scope>
    <source>
        <strain evidence="8">BGI_Y956</strain>
    </source>
</reference>
<dbReference type="GO" id="GO:0016020">
    <property type="term" value="C:membrane"/>
    <property type="evidence" value="ECO:0007669"/>
    <property type="project" value="UniProtKB-SubCell"/>
</dbReference>
<dbReference type="PANTHER" id="PTHR23412:SF6">
    <property type="entry name" value="MESOTHELIN"/>
    <property type="match status" value="1"/>
</dbReference>
<dbReference type="PANTHER" id="PTHR23412">
    <property type="entry name" value="STEREOCILIN RELATED"/>
    <property type="match status" value="1"/>
</dbReference>
<dbReference type="Pfam" id="PF06060">
    <property type="entry name" value="Mesothelin"/>
    <property type="match status" value="1"/>
</dbReference>
<dbReference type="EMBL" id="KL410807">
    <property type="protein sequence ID" value="KFQ99924.1"/>
    <property type="molecule type" value="Genomic_DNA"/>
</dbReference>
<evidence type="ECO:0000256" key="3">
    <source>
        <dbReference type="ARBA" id="ARBA00022729"/>
    </source>
</evidence>
<keyword evidence="7" id="KW-0812">Transmembrane</keyword>
<keyword evidence="6" id="KW-0325">Glycoprotein</keyword>
<sequence>GFTCAAANEMEAERFQELAKVMKKKNVKLGEDQLSCLVKMVTLHGIPKDLDSYPKDLLLFLSPSDYAATGSCRQYFANIGKANLDVLHRESSQRKQLLLEALACLEIPGTQVDEENAEILGRLVCDLGGEYIRSSGGNLLKQLSQCEFFLPNQEEAIRRVISSGNTTFGPPVMWSAFTLNELSGLIPVFDHSILQKIPKNALSLWLKNFAHDSPLSREQLGTVVEELLPTRHKRADGCPPDKQITEVVLNDDLMPIYYTPEELHACLKNVSLENHLSQILTYPFSIQQLAVLKRNLDEKYPDGYPESLLPKLGPLITFITPEEVSRWNITSADVLAVLLKNEPLDDQASAILKRYLGLGNALNATALNAIGTKYVCLLNAAELNTIDSNSLKLASLNPSACSEVTKDILYAKAKRAFSDQHYLPAYYELIEPYLGGAPGVDLRALSKDNVNMKVSTLATLRRDSLLNLTLSEVQGLLGMNLRDLEKWQNKSPIREWVQMQKQSELDKLHVGLTGGTQEGYINIVMPKFQSPSSASLGTVAMTLHLLPTLLISFLMMLVLS</sequence>
<name>A0A091VB17_NIPNI</name>